<evidence type="ECO:0000313" key="6">
    <source>
        <dbReference type="EMBL" id="CAH0517399.1"/>
    </source>
</evidence>
<dbReference type="InterPro" id="IPR039537">
    <property type="entry name" value="Retrotran_Ty1/copia-like"/>
</dbReference>
<dbReference type="EMBL" id="CAKLCB010000236">
    <property type="protein sequence ID" value="CAH0517399.1"/>
    <property type="molecule type" value="Genomic_DNA"/>
</dbReference>
<reference evidence="6 7" key="1">
    <citation type="submission" date="2021-11" db="EMBL/GenBank/DDBJ databases">
        <authorList>
            <person name="Islam A."/>
            <person name="Islam S."/>
            <person name="Flora M.S."/>
            <person name="Rahman M."/>
            <person name="Ziaur R.M."/>
            <person name="Epstein J.H."/>
            <person name="Hassan M."/>
            <person name="Klassen M."/>
            <person name="Woodard K."/>
            <person name="Webb A."/>
            <person name="Webby R.J."/>
            <person name="El Zowalaty M.E."/>
        </authorList>
    </citation>
    <scope>NUCLEOTIDE SEQUENCE [LARGE SCALE GENOMIC DNA]</scope>
    <source>
        <strain evidence="6">Pbs1</strain>
    </source>
</reference>
<dbReference type="InterPro" id="IPR057670">
    <property type="entry name" value="SH3_retrovirus"/>
</dbReference>
<feature type="domain" description="Retroviral polymerase SH3-like" evidence="5">
    <location>
        <begin position="40"/>
        <end position="101"/>
    </location>
</feature>
<dbReference type="PANTHER" id="PTHR42648">
    <property type="entry name" value="TRANSPOSASE, PUTATIVE-RELATED"/>
    <property type="match status" value="1"/>
</dbReference>
<sequence>MAAMFLCNRCPSRAISLDKSPHQIWTSKRPLLGNLKVLGCHAYVTIPKEKRTKFDASSIRCRFIGYSDHEKAYRFEELDSGRVLVSRDAQFMENVFDGGKHNDAPEEAPIDLQDDEEATDEDSQQEKEEETARDEDMDSGSKRHQRTQSLEKAAQVPRAKRSIDYKRHQGLNEMSATAQECPSYEAAYIMDSVGEMPITVKSAMESDDASKERKACDSEFESLNKNETWELVPLPCGRKAISSKWVFKMKETVEGFVKRYKARLVARGFLQKYGVDFEETFSQVAKFKSIRIILSLAAQ</sequence>
<evidence type="ECO:0000256" key="3">
    <source>
        <dbReference type="SAM" id="MobiDB-lite"/>
    </source>
</evidence>
<protein>
    <recommendedName>
        <fullName evidence="8">Reverse transcriptase Ty1/copia-type domain-containing protein</fullName>
    </recommendedName>
</protein>
<keyword evidence="1" id="KW-0479">Metal-binding</keyword>
<evidence type="ECO:0000256" key="2">
    <source>
        <dbReference type="ARBA" id="ARBA00022801"/>
    </source>
</evidence>
<comment type="caution">
    <text evidence="6">The sequence shown here is derived from an EMBL/GenBank/DDBJ whole genome shotgun (WGS) entry which is preliminary data.</text>
</comment>
<evidence type="ECO:0000313" key="7">
    <source>
        <dbReference type="Proteomes" id="UP001158986"/>
    </source>
</evidence>
<evidence type="ECO:0000259" key="4">
    <source>
        <dbReference type="Pfam" id="PF07727"/>
    </source>
</evidence>
<evidence type="ECO:0000259" key="5">
    <source>
        <dbReference type="Pfam" id="PF25597"/>
    </source>
</evidence>
<accession>A0ABN8CX48</accession>
<dbReference type="Pfam" id="PF07727">
    <property type="entry name" value="RVT_2"/>
    <property type="match status" value="1"/>
</dbReference>
<dbReference type="Proteomes" id="UP001158986">
    <property type="component" value="Unassembled WGS sequence"/>
</dbReference>
<evidence type="ECO:0000256" key="1">
    <source>
        <dbReference type="ARBA" id="ARBA00022723"/>
    </source>
</evidence>
<keyword evidence="7" id="KW-1185">Reference proteome</keyword>
<keyword evidence="2" id="KW-0378">Hydrolase</keyword>
<dbReference type="InterPro" id="IPR013103">
    <property type="entry name" value="RVT_2"/>
</dbReference>
<feature type="compositionally biased region" description="Acidic residues" evidence="3">
    <location>
        <begin position="105"/>
        <end position="138"/>
    </location>
</feature>
<feature type="region of interest" description="Disordered" evidence="3">
    <location>
        <begin position="95"/>
        <end position="161"/>
    </location>
</feature>
<dbReference type="PANTHER" id="PTHR42648:SF28">
    <property type="entry name" value="TRANSPOSON-ENCODED PROTEIN WITH RIBONUCLEASE H-LIKE AND RETROVIRUS ZINC FINGER-LIKE DOMAINS"/>
    <property type="match status" value="1"/>
</dbReference>
<dbReference type="Pfam" id="PF25597">
    <property type="entry name" value="SH3_retrovirus"/>
    <property type="match status" value="1"/>
</dbReference>
<evidence type="ECO:0008006" key="8">
    <source>
        <dbReference type="Google" id="ProtNLM"/>
    </source>
</evidence>
<name>A0ABN8CX48_9STRA</name>
<organism evidence="6 7">
    <name type="scientific">Peronospora belbahrii</name>
    <dbReference type="NCBI Taxonomy" id="622444"/>
    <lineage>
        <taxon>Eukaryota</taxon>
        <taxon>Sar</taxon>
        <taxon>Stramenopiles</taxon>
        <taxon>Oomycota</taxon>
        <taxon>Peronosporomycetes</taxon>
        <taxon>Peronosporales</taxon>
        <taxon>Peronosporaceae</taxon>
        <taxon>Peronospora</taxon>
    </lineage>
</organism>
<proteinExistence type="predicted"/>
<feature type="domain" description="Reverse transcriptase Ty1/copia-type" evidence="4">
    <location>
        <begin position="226"/>
        <end position="299"/>
    </location>
</feature>
<gene>
    <name evidence="6" type="ORF">PBS001_LOCUS4015</name>
</gene>